<comment type="similarity">
    <text evidence="1">Belongs to the transglycosylase Slt family.</text>
</comment>
<feature type="domain" description="Transglycosylase SLT" evidence="2">
    <location>
        <begin position="68"/>
        <end position="163"/>
    </location>
</feature>
<dbReference type="InterPro" id="IPR023346">
    <property type="entry name" value="Lysozyme-like_dom_sf"/>
</dbReference>
<gene>
    <name evidence="3" type="ORF">ACFOJE_08815</name>
</gene>
<evidence type="ECO:0000256" key="1">
    <source>
        <dbReference type="ARBA" id="ARBA00007734"/>
    </source>
</evidence>
<dbReference type="EC" id="4.2.2.n1" evidence="3"/>
<dbReference type="InterPro" id="IPR000189">
    <property type="entry name" value="Transglyc_AS"/>
</dbReference>
<dbReference type="InterPro" id="IPR008258">
    <property type="entry name" value="Transglycosylase_SLT_dom_1"/>
</dbReference>
<evidence type="ECO:0000259" key="2">
    <source>
        <dbReference type="Pfam" id="PF01464"/>
    </source>
</evidence>
<sequence length="196" mass="21335">MHALLLLGAVIALPMPVSADIYRVKNKDGTFMLSNIHHQALAYVPPEREKRLRPADDLTGTLPYAAMVATAAARSDLPEALLHALIHAESRYDPWALSPKGAAGLMQLMPDTAREMGVENVWDPAANILGGARYLKQLLRLFDNDLSLALAAYNAGPGAVISRGSAIPSFAETQGYVPRVLERYRLLQTMRPEAAH</sequence>
<dbReference type="SUPFAM" id="SSF53955">
    <property type="entry name" value="Lysozyme-like"/>
    <property type="match status" value="1"/>
</dbReference>
<dbReference type="EMBL" id="JBHRSJ010000016">
    <property type="protein sequence ID" value="MFC2972307.1"/>
    <property type="molecule type" value="Genomic_DNA"/>
</dbReference>
<organism evidence="3 4">
    <name type="scientific">Azotobacter bryophylli</name>
    <dbReference type="NCBI Taxonomy" id="1986537"/>
    <lineage>
        <taxon>Bacteria</taxon>
        <taxon>Pseudomonadati</taxon>
        <taxon>Pseudomonadota</taxon>
        <taxon>Gammaproteobacteria</taxon>
        <taxon>Pseudomonadales</taxon>
        <taxon>Pseudomonadaceae</taxon>
        <taxon>Azotobacter</taxon>
    </lineage>
</organism>
<dbReference type="PANTHER" id="PTHR37423">
    <property type="entry name" value="SOLUBLE LYTIC MUREIN TRANSGLYCOSYLASE-RELATED"/>
    <property type="match status" value="1"/>
</dbReference>
<dbReference type="PROSITE" id="PS00922">
    <property type="entry name" value="TRANSGLYCOSYLASE"/>
    <property type="match status" value="1"/>
</dbReference>
<evidence type="ECO:0000313" key="3">
    <source>
        <dbReference type="EMBL" id="MFC2972307.1"/>
    </source>
</evidence>
<reference evidence="4" key="1">
    <citation type="journal article" date="2019" name="Int. J. Syst. Evol. Microbiol.">
        <title>The Global Catalogue of Microorganisms (GCM) 10K type strain sequencing project: providing services to taxonomists for standard genome sequencing and annotation.</title>
        <authorList>
            <consortium name="The Broad Institute Genomics Platform"/>
            <consortium name="The Broad Institute Genome Sequencing Center for Infectious Disease"/>
            <person name="Wu L."/>
            <person name="Ma J."/>
        </authorList>
    </citation>
    <scope>NUCLEOTIDE SEQUENCE [LARGE SCALE GENOMIC DNA]</scope>
    <source>
        <strain evidence="4">KCTC 62195</strain>
    </source>
</reference>
<accession>A0ABV7AUX2</accession>
<dbReference type="GO" id="GO:0016829">
    <property type="term" value="F:lyase activity"/>
    <property type="evidence" value="ECO:0007669"/>
    <property type="project" value="UniProtKB-KW"/>
</dbReference>
<keyword evidence="4" id="KW-1185">Reference proteome</keyword>
<comment type="caution">
    <text evidence="3">The sequence shown here is derived from an EMBL/GenBank/DDBJ whole genome shotgun (WGS) entry which is preliminary data.</text>
</comment>
<keyword evidence="3" id="KW-0456">Lyase</keyword>
<protein>
    <submittedName>
        <fullName evidence="3">Lytic transglycosylase domain-containing protein</fullName>
        <ecNumber evidence="3">4.2.2.n1</ecNumber>
    </submittedName>
</protein>
<evidence type="ECO:0000313" key="4">
    <source>
        <dbReference type="Proteomes" id="UP001595457"/>
    </source>
</evidence>
<dbReference type="Gene3D" id="1.10.530.10">
    <property type="match status" value="1"/>
</dbReference>
<dbReference type="PANTHER" id="PTHR37423:SF2">
    <property type="entry name" value="MEMBRANE-BOUND LYTIC MUREIN TRANSGLYCOSYLASE C"/>
    <property type="match status" value="1"/>
</dbReference>
<dbReference type="RefSeq" id="WP_377813949.1">
    <property type="nucleotide sequence ID" value="NZ_JBHRSJ010000016.1"/>
</dbReference>
<name>A0ABV7AUX2_9GAMM</name>
<dbReference type="Proteomes" id="UP001595457">
    <property type="component" value="Unassembled WGS sequence"/>
</dbReference>
<proteinExistence type="inferred from homology"/>
<dbReference type="Pfam" id="PF01464">
    <property type="entry name" value="SLT"/>
    <property type="match status" value="1"/>
</dbReference>
<dbReference type="CDD" id="cd00254">
    <property type="entry name" value="LT-like"/>
    <property type="match status" value="1"/>
</dbReference>